<dbReference type="EMBL" id="SRJF01000002">
    <property type="protein sequence ID" value="TGA80590.1"/>
    <property type="molecule type" value="Genomic_DNA"/>
</dbReference>
<name>A0ABY2KIF3_9STAP</name>
<organism evidence="4 5">
    <name type="scientific">Staphylococcus croceilyticus</name>
    <dbReference type="NCBI Taxonomy" id="319942"/>
    <lineage>
        <taxon>Bacteria</taxon>
        <taxon>Bacillati</taxon>
        <taxon>Bacillota</taxon>
        <taxon>Bacilli</taxon>
        <taxon>Bacillales</taxon>
        <taxon>Staphylococcaceae</taxon>
        <taxon>Staphylococcus</taxon>
    </lineage>
</organism>
<gene>
    <name evidence="4" type="ORF">E2556_02915</name>
</gene>
<dbReference type="Pfam" id="PF02581">
    <property type="entry name" value="TMP-TENI"/>
    <property type="match status" value="1"/>
</dbReference>
<evidence type="ECO:0000256" key="2">
    <source>
        <dbReference type="ARBA" id="ARBA00022977"/>
    </source>
</evidence>
<dbReference type="Gene3D" id="3.20.20.70">
    <property type="entry name" value="Aldolase class I"/>
    <property type="match status" value="1"/>
</dbReference>
<feature type="domain" description="Thiamine phosphate synthase/TenI" evidence="3">
    <location>
        <begin position="24"/>
        <end position="176"/>
    </location>
</feature>
<sequence>MRHIFIAITTYKDLTDEDSKHFLAIAKGIDGLLFRTPMSREALFHFITQLLDAGFPKEKVIIHSDTELLESLSLSRLHCREMDTAAFDYKQLHPNVEVSMSTHSKQSVEQAYEHGLDYVFYGHIFKTPSKPNQQPRSQDEVNDVLRLPIPIYAIGGITKETIHQLPKGFAGICAISFFMNASLQQIEQLRKEWLKDA</sequence>
<proteinExistence type="predicted"/>
<dbReference type="RefSeq" id="WP_103329892.1">
    <property type="nucleotide sequence ID" value="NZ_PPRD01000103.1"/>
</dbReference>
<dbReference type="PANTHER" id="PTHR20857">
    <property type="entry name" value="THIAMINE-PHOSPHATE PYROPHOSPHORYLASE"/>
    <property type="match status" value="1"/>
</dbReference>
<evidence type="ECO:0000313" key="5">
    <source>
        <dbReference type="Proteomes" id="UP000298482"/>
    </source>
</evidence>
<keyword evidence="5" id="KW-1185">Reference proteome</keyword>
<evidence type="ECO:0000313" key="4">
    <source>
        <dbReference type="EMBL" id="TGA80590.1"/>
    </source>
</evidence>
<dbReference type="PANTHER" id="PTHR20857:SF22">
    <property type="entry name" value="THIAZOLE TAUTOMERASE"/>
    <property type="match status" value="1"/>
</dbReference>
<dbReference type="InterPro" id="IPR036206">
    <property type="entry name" value="ThiamineP_synth_sf"/>
</dbReference>
<protein>
    <submittedName>
        <fullName evidence="4">Thiamine phosphate synthase</fullName>
    </submittedName>
</protein>
<comment type="caution">
    <text evidence="4">The sequence shown here is derived from an EMBL/GenBank/DDBJ whole genome shotgun (WGS) entry which is preliminary data.</text>
</comment>
<dbReference type="SUPFAM" id="SSF51391">
    <property type="entry name" value="Thiamin phosphate synthase"/>
    <property type="match status" value="1"/>
</dbReference>
<comment type="pathway">
    <text evidence="1">Cofactor biosynthesis; thiamine diphosphate biosynthesis.</text>
</comment>
<dbReference type="Proteomes" id="UP000298482">
    <property type="component" value="Unassembled WGS sequence"/>
</dbReference>
<dbReference type="InterPro" id="IPR022998">
    <property type="entry name" value="ThiamineP_synth_TenI"/>
</dbReference>
<accession>A0ABY2KIF3</accession>
<keyword evidence="2" id="KW-0784">Thiamine biosynthesis</keyword>
<evidence type="ECO:0000256" key="1">
    <source>
        <dbReference type="ARBA" id="ARBA00004948"/>
    </source>
</evidence>
<reference evidence="4 5" key="1">
    <citation type="submission" date="2019-04" db="EMBL/GenBank/DDBJ databases">
        <title>Genomic characterization of Staphylococcus petrasii strains.</title>
        <authorList>
            <person name="Vrbovska V."/>
            <person name="Kovarovic V."/>
            <person name="Maslanova I."/>
            <person name="Indrakova A."/>
            <person name="Petras P."/>
            <person name="Sedo O."/>
            <person name="Svec P."/>
            <person name="Fisarova L."/>
            <person name="Sedlacek I."/>
            <person name="Doskar J."/>
            <person name="Pantucek R."/>
        </authorList>
    </citation>
    <scope>NUCLEOTIDE SEQUENCE [LARGE SCALE GENOMIC DNA]</scope>
    <source>
        <strain evidence="4 5">CCM 8421</strain>
    </source>
</reference>
<dbReference type="InterPro" id="IPR013785">
    <property type="entry name" value="Aldolase_TIM"/>
</dbReference>
<dbReference type="CDD" id="cd00564">
    <property type="entry name" value="TMP_TenI"/>
    <property type="match status" value="1"/>
</dbReference>
<evidence type="ECO:0000259" key="3">
    <source>
        <dbReference type="Pfam" id="PF02581"/>
    </source>
</evidence>